<evidence type="ECO:0000313" key="6">
    <source>
        <dbReference type="Proteomes" id="UP000693972"/>
    </source>
</evidence>
<gene>
    <name evidence="4" type="ORF">KUL25_08610</name>
    <name evidence="5" type="ORF">KUL25_08615</name>
</gene>
<dbReference type="InterPro" id="IPR027385">
    <property type="entry name" value="Beta-barrel_OMP"/>
</dbReference>
<sequence length="188" mass="19463">MQFFRAFACVALMGVAAPASAQNTDWTGFYAGGLLELARVDIDTPGGVTLNEGSGPMVGAFGGYRYDLGNVVLGATGSATFGNVGVEPLIPAATPDPTLDMLFRAGIEIGYDLGPVLVTGGVGQTLGVMTNAANSRQSEFGSYYGIGADYMLNEDIMIGADITRTNLNNFSGQDVTVTSFGIGAAYRF</sequence>
<dbReference type="InterPro" id="IPR011250">
    <property type="entry name" value="OMP/PagP_B-barrel"/>
</dbReference>
<evidence type="ECO:0000259" key="3">
    <source>
        <dbReference type="Pfam" id="PF13505"/>
    </source>
</evidence>
<dbReference type="Proteomes" id="UP000693972">
    <property type="component" value="Unassembled WGS sequence"/>
</dbReference>
<accession>A0A975TXJ4</accession>
<name>A0A975TXJ4_9RHOB</name>
<protein>
    <submittedName>
        <fullName evidence="5">Porin family protein</fullName>
    </submittedName>
</protein>
<feature type="domain" description="Outer membrane protein beta-barrel" evidence="3">
    <location>
        <begin position="7"/>
        <end position="188"/>
    </location>
</feature>
<evidence type="ECO:0000313" key="5">
    <source>
        <dbReference type="EMBL" id="QXL89549.1"/>
    </source>
</evidence>
<dbReference type="RefSeq" id="WP_257892582.1">
    <property type="nucleotide sequence ID" value="NZ_JAIMBW010000001.1"/>
</dbReference>
<evidence type="ECO:0000256" key="1">
    <source>
        <dbReference type="ARBA" id="ARBA00022729"/>
    </source>
</evidence>
<organism evidence="5">
    <name type="scientific">Gymnodinialimonas phycosphaerae</name>
    <dbReference type="NCBI Taxonomy" id="2841589"/>
    <lineage>
        <taxon>Bacteria</taxon>
        <taxon>Pseudomonadati</taxon>
        <taxon>Pseudomonadota</taxon>
        <taxon>Alphaproteobacteria</taxon>
        <taxon>Rhodobacterales</taxon>
        <taxon>Paracoccaceae</taxon>
        <taxon>Gymnodinialimonas</taxon>
    </lineage>
</organism>
<keyword evidence="1 2" id="KW-0732">Signal</keyword>
<keyword evidence="6" id="KW-1185">Reference proteome</keyword>
<feature type="chain" id="PRO_5038092484" evidence="2">
    <location>
        <begin position="22"/>
        <end position="188"/>
    </location>
</feature>
<dbReference type="EMBL" id="JAIMBW010000001">
    <property type="protein sequence ID" value="MBY4892824.1"/>
    <property type="molecule type" value="Genomic_DNA"/>
</dbReference>
<dbReference type="SUPFAM" id="SSF56925">
    <property type="entry name" value="OMPA-like"/>
    <property type="match status" value="1"/>
</dbReference>
<dbReference type="AlphaFoldDB" id="A0A975TXJ4"/>
<proteinExistence type="predicted"/>
<reference evidence="5 6" key="1">
    <citation type="submission" date="2021-07" db="EMBL/GenBank/DDBJ databases">
        <title>Karlodiniumbacter phycospheric gen. nov., sp. nov., a phycosphere bacterium isolated from karlodinium veneficum.</title>
        <authorList>
            <person name="Peng Y."/>
            <person name="Jiang L."/>
            <person name="Lee J."/>
        </authorList>
    </citation>
    <scope>NUCLEOTIDE SEQUENCE</scope>
    <source>
        <strain evidence="5 6">N5</strain>
    </source>
</reference>
<dbReference type="EMBL" id="CP078073">
    <property type="protein sequence ID" value="QXL89549.1"/>
    <property type="molecule type" value="Genomic_DNA"/>
</dbReference>
<feature type="signal peptide" evidence="2">
    <location>
        <begin position="1"/>
        <end position="21"/>
    </location>
</feature>
<evidence type="ECO:0000313" key="4">
    <source>
        <dbReference type="EMBL" id="MBY4892824.1"/>
    </source>
</evidence>
<dbReference type="Pfam" id="PF13505">
    <property type="entry name" value="OMP_b-brl"/>
    <property type="match status" value="1"/>
</dbReference>
<evidence type="ECO:0000256" key="2">
    <source>
        <dbReference type="SAM" id="SignalP"/>
    </source>
</evidence>
<dbReference type="Gene3D" id="2.40.160.20">
    <property type="match status" value="1"/>
</dbReference>